<evidence type="ECO:0000256" key="1">
    <source>
        <dbReference type="SAM" id="MobiDB-lite"/>
    </source>
</evidence>
<dbReference type="HOGENOM" id="CLU_774170_0_0_1"/>
<accession>A0A061HC76</accession>
<name>A0A061HC76_9BASI</name>
<gene>
    <name evidence="2" type="ORF">PFL1_02860</name>
</gene>
<feature type="compositionally biased region" description="Basic and acidic residues" evidence="1">
    <location>
        <begin position="117"/>
        <end position="128"/>
    </location>
</feature>
<evidence type="ECO:0000313" key="3">
    <source>
        <dbReference type="Proteomes" id="UP000053664"/>
    </source>
</evidence>
<feature type="compositionally biased region" description="Polar residues" evidence="1">
    <location>
        <begin position="156"/>
        <end position="165"/>
    </location>
</feature>
<dbReference type="EMBL" id="KE361630">
    <property type="protein sequence ID" value="EPQ29640.1"/>
    <property type="molecule type" value="Genomic_DNA"/>
</dbReference>
<feature type="region of interest" description="Disordered" evidence="1">
    <location>
        <begin position="72"/>
        <end position="174"/>
    </location>
</feature>
<proteinExistence type="predicted"/>
<dbReference type="GeneID" id="19316973"/>
<feature type="compositionally biased region" description="Low complexity" evidence="1">
    <location>
        <begin position="129"/>
        <end position="139"/>
    </location>
</feature>
<reference evidence="2 3" key="1">
    <citation type="journal article" date="2013" name="Plant Cell">
        <title>The transition from a phytopathogenic smut ancestor to an anamorphic biocontrol agent deciphered by comparative whole-genome analysis.</title>
        <authorList>
            <person name="Lefebvre F."/>
            <person name="Joly D.L."/>
            <person name="Labbe C."/>
            <person name="Teichmann B."/>
            <person name="Linning R."/>
            <person name="Belzile F."/>
            <person name="Bakkeren G."/>
            <person name="Belanger R.R."/>
        </authorList>
    </citation>
    <scope>NUCLEOTIDE SEQUENCE [LARGE SCALE GENOMIC DNA]</scope>
    <source>
        <strain evidence="2 3">PF-1</strain>
    </source>
</reference>
<dbReference type="RefSeq" id="XP_007878564.1">
    <property type="nucleotide sequence ID" value="XM_007880373.1"/>
</dbReference>
<sequence length="358" mass="39270">MILAAPPRLCDSTGHHAPSMTTVVEIARDRLEVVEAKLRDAKPVDARGRRVVLRLGSTRRASSGLTISCARLERQTRPRSDRTDLVRPWPRDQRATSARGTAPRPAARSQPAPQWRTGDHQRARDRGQRGQAQRTGEQATTGRRLRRLSPVASGLIDSSASSPSPVRTRTRAAAADVPSAQLPCRPVWSSMHRLFDHRRGLDAARGLTVRQLPDLCPPARLLWMTDVDPFPRHSSPPFGHNLDFRPCLYAHLLSGSGSHSRCSPTSASKRLGSGVETRLNIGQRALISASEARKPNRVTRSLSSSLAFGHKRYGLPSSTTRSRKRPFAAALASRRAAHASAHASAQRRWLAFVAKGKT</sequence>
<feature type="compositionally biased region" description="Low complexity" evidence="1">
    <location>
        <begin position="102"/>
        <end position="114"/>
    </location>
</feature>
<evidence type="ECO:0000313" key="2">
    <source>
        <dbReference type="EMBL" id="EPQ29640.1"/>
    </source>
</evidence>
<dbReference type="AlphaFoldDB" id="A0A061HC76"/>
<protein>
    <submittedName>
        <fullName evidence="2">Uncharacterized protein</fullName>
    </submittedName>
</protein>
<feature type="compositionally biased region" description="Basic and acidic residues" evidence="1">
    <location>
        <begin position="72"/>
        <end position="94"/>
    </location>
</feature>
<dbReference type="KEGG" id="pfp:PFL1_02860"/>
<organism evidence="2 3">
    <name type="scientific">Pseudozyma flocculosa PF-1</name>
    <dbReference type="NCBI Taxonomy" id="1277687"/>
    <lineage>
        <taxon>Eukaryota</taxon>
        <taxon>Fungi</taxon>
        <taxon>Dikarya</taxon>
        <taxon>Basidiomycota</taxon>
        <taxon>Ustilaginomycotina</taxon>
        <taxon>Ustilaginomycetes</taxon>
        <taxon>Ustilaginales</taxon>
        <taxon>Ustilaginaceae</taxon>
        <taxon>Pseudozyma</taxon>
    </lineage>
</organism>
<dbReference type="Proteomes" id="UP000053664">
    <property type="component" value="Unassembled WGS sequence"/>
</dbReference>